<dbReference type="InterPro" id="IPR045028">
    <property type="entry name" value="DinG/Rad3-like"/>
</dbReference>
<evidence type="ECO:0000256" key="18">
    <source>
        <dbReference type="RuleBase" id="RU364106"/>
    </source>
</evidence>
<dbReference type="SMART" id="SM00487">
    <property type="entry name" value="DEXDc"/>
    <property type="match status" value="1"/>
</dbReference>
<evidence type="ECO:0000256" key="14">
    <source>
        <dbReference type="ARBA" id="ARBA00023204"/>
    </source>
</evidence>
<evidence type="ECO:0000256" key="11">
    <source>
        <dbReference type="ARBA" id="ARBA00023004"/>
    </source>
</evidence>
<dbReference type="NCBIfam" id="NF005981">
    <property type="entry name" value="PRK08074.1"/>
    <property type="match status" value="1"/>
</dbReference>
<evidence type="ECO:0000313" key="21">
    <source>
        <dbReference type="Proteomes" id="UP001418796"/>
    </source>
</evidence>
<dbReference type="InterPro" id="IPR013520">
    <property type="entry name" value="Ribonucl_H"/>
</dbReference>
<evidence type="ECO:0000256" key="7">
    <source>
        <dbReference type="ARBA" id="ARBA00022801"/>
    </source>
</evidence>
<dbReference type="SUPFAM" id="SSF53098">
    <property type="entry name" value="Ribonuclease H-like"/>
    <property type="match status" value="1"/>
</dbReference>
<comment type="caution">
    <text evidence="20">The sequence shown here is derived from an EMBL/GenBank/DDBJ whole genome shotgun (WGS) entry which is preliminary data.</text>
</comment>
<accession>A0ABU9VHU3</accession>
<name>A0ABU9VHU3_9BACI</name>
<dbReference type="InterPro" id="IPR006310">
    <property type="entry name" value="DinG"/>
</dbReference>
<dbReference type="Pfam" id="PF00270">
    <property type="entry name" value="DEAD"/>
    <property type="match status" value="1"/>
</dbReference>
<keyword evidence="7 17" id="KW-0378">Hydrolase</keyword>
<evidence type="ECO:0000256" key="5">
    <source>
        <dbReference type="ARBA" id="ARBA00022741"/>
    </source>
</evidence>
<dbReference type="RefSeq" id="WP_343130390.1">
    <property type="nucleotide sequence ID" value="NZ_JBCITK010000001.1"/>
</dbReference>
<evidence type="ECO:0000256" key="2">
    <source>
        <dbReference type="ARBA" id="ARBA00022485"/>
    </source>
</evidence>
<evidence type="ECO:0000256" key="4">
    <source>
        <dbReference type="ARBA" id="ARBA00022723"/>
    </source>
</evidence>
<reference evidence="20 21" key="1">
    <citation type="submission" date="2024-03" db="EMBL/GenBank/DDBJ databases">
        <title>Bacilli Hybrid Assemblies.</title>
        <authorList>
            <person name="Kovac J."/>
        </authorList>
    </citation>
    <scope>NUCLEOTIDE SEQUENCE [LARGE SCALE GENOMIC DNA]</scope>
    <source>
        <strain evidence="20 21">FSL R7-0666</strain>
    </source>
</reference>
<dbReference type="InterPro" id="IPR027417">
    <property type="entry name" value="P-loop_NTPase"/>
</dbReference>
<dbReference type="Gene3D" id="3.30.420.10">
    <property type="entry name" value="Ribonuclease H-like superfamily/Ribonuclease H"/>
    <property type="match status" value="1"/>
</dbReference>
<comment type="cofactor">
    <cofactor evidence="1">
        <name>[4Fe-4S] cluster</name>
        <dbReference type="ChEBI" id="CHEBI:49883"/>
    </cofactor>
</comment>
<evidence type="ECO:0000256" key="10">
    <source>
        <dbReference type="ARBA" id="ARBA00022840"/>
    </source>
</evidence>
<evidence type="ECO:0000256" key="12">
    <source>
        <dbReference type="ARBA" id="ARBA00023014"/>
    </source>
</evidence>
<evidence type="ECO:0000256" key="8">
    <source>
        <dbReference type="ARBA" id="ARBA00022806"/>
    </source>
</evidence>
<evidence type="ECO:0000256" key="17">
    <source>
        <dbReference type="HAMAP-Rule" id="MF_02206"/>
    </source>
</evidence>
<comment type="catalytic activity">
    <reaction evidence="16">
        <text>ATP + H2O = ADP + phosphate + H(+)</text>
        <dbReference type="Rhea" id="RHEA:13065"/>
        <dbReference type="ChEBI" id="CHEBI:15377"/>
        <dbReference type="ChEBI" id="CHEBI:15378"/>
        <dbReference type="ChEBI" id="CHEBI:30616"/>
        <dbReference type="ChEBI" id="CHEBI:43474"/>
        <dbReference type="ChEBI" id="CHEBI:456216"/>
        <dbReference type="EC" id="5.6.2.3"/>
    </reaction>
</comment>
<dbReference type="GO" id="GO:0016787">
    <property type="term" value="F:hydrolase activity"/>
    <property type="evidence" value="ECO:0007669"/>
    <property type="project" value="UniProtKB-KW"/>
</dbReference>
<evidence type="ECO:0000256" key="16">
    <source>
        <dbReference type="ARBA" id="ARBA00048954"/>
    </source>
</evidence>
<dbReference type="SMART" id="SM00479">
    <property type="entry name" value="EXOIII"/>
    <property type="match status" value="1"/>
</dbReference>
<dbReference type="InterPro" id="IPR014013">
    <property type="entry name" value="Helic_SF1/SF2_ATP-bd_DinG/Rad3"/>
</dbReference>
<dbReference type="InterPro" id="IPR011545">
    <property type="entry name" value="DEAD/DEAH_box_helicase_dom"/>
</dbReference>
<evidence type="ECO:0000259" key="19">
    <source>
        <dbReference type="PROSITE" id="PS51193"/>
    </source>
</evidence>
<evidence type="ECO:0000256" key="3">
    <source>
        <dbReference type="ARBA" id="ARBA00022722"/>
    </source>
</evidence>
<dbReference type="NCBIfam" id="TIGR01407">
    <property type="entry name" value="dinG_rel"/>
    <property type="match status" value="1"/>
</dbReference>
<dbReference type="Pfam" id="PF00929">
    <property type="entry name" value="RNase_T"/>
    <property type="match status" value="1"/>
</dbReference>
<keyword evidence="9 17" id="KW-0269">Exonuclease</keyword>
<keyword evidence="21" id="KW-1185">Reference proteome</keyword>
<evidence type="ECO:0000256" key="1">
    <source>
        <dbReference type="ARBA" id="ARBA00001966"/>
    </source>
</evidence>
<protein>
    <recommendedName>
        <fullName evidence="17 18">3'-5' exonuclease DinG</fullName>
        <ecNumber evidence="17 18">3.1.-.-</ecNumber>
    </recommendedName>
</protein>
<dbReference type="Proteomes" id="UP001418796">
    <property type="component" value="Unassembled WGS sequence"/>
</dbReference>
<dbReference type="InterPro" id="IPR036397">
    <property type="entry name" value="RNaseH_sf"/>
</dbReference>
<feature type="binding site" evidence="17">
    <location>
        <begin position="286"/>
        <end position="293"/>
    </location>
    <ligand>
        <name>ATP</name>
        <dbReference type="ChEBI" id="CHEBI:30616"/>
    </ligand>
</feature>
<keyword evidence="14" id="KW-0234">DNA repair</keyword>
<dbReference type="Pfam" id="PF13307">
    <property type="entry name" value="Helicase_C_2"/>
    <property type="match status" value="1"/>
</dbReference>
<dbReference type="InterPro" id="IPR010614">
    <property type="entry name" value="RAD3-like_helicase_DEAD"/>
</dbReference>
<keyword evidence="2" id="KW-0004">4Fe-4S</keyword>
<keyword evidence="4" id="KW-0479">Metal-binding</keyword>
<dbReference type="GO" id="GO:0003678">
    <property type="term" value="F:DNA helicase activity"/>
    <property type="evidence" value="ECO:0007669"/>
    <property type="project" value="UniProtKB-EC"/>
</dbReference>
<comment type="function">
    <text evidence="17 18">3'-5' exonuclease.</text>
</comment>
<evidence type="ECO:0000313" key="20">
    <source>
        <dbReference type="EMBL" id="MEN0643476.1"/>
    </source>
</evidence>
<dbReference type="InterPro" id="IPR006555">
    <property type="entry name" value="ATP-dep_Helicase_C"/>
</dbReference>
<keyword evidence="15" id="KW-0413">Isomerase</keyword>
<dbReference type="Gene3D" id="3.40.50.300">
    <property type="entry name" value="P-loop containing nucleotide triphosphate hydrolases"/>
    <property type="match status" value="2"/>
</dbReference>
<evidence type="ECO:0000256" key="13">
    <source>
        <dbReference type="ARBA" id="ARBA00023125"/>
    </source>
</evidence>
<evidence type="ECO:0000256" key="15">
    <source>
        <dbReference type="ARBA" id="ARBA00023235"/>
    </source>
</evidence>
<dbReference type="PROSITE" id="PS51193">
    <property type="entry name" value="HELICASE_ATP_BIND_2"/>
    <property type="match status" value="1"/>
</dbReference>
<keyword evidence="8 20" id="KW-0347">Helicase</keyword>
<keyword evidence="11" id="KW-0408">Iron</keyword>
<gene>
    <name evidence="17 18 20" type="primary">dinG</name>
    <name evidence="20" type="ORF">MKY91_09995</name>
</gene>
<feature type="short sequence motif" description="DEAH box" evidence="17">
    <location>
        <begin position="466"/>
        <end position="469"/>
    </location>
</feature>
<evidence type="ECO:0000256" key="9">
    <source>
        <dbReference type="ARBA" id="ARBA00022839"/>
    </source>
</evidence>
<dbReference type="InterPro" id="IPR006554">
    <property type="entry name" value="Helicase-like_DEXD_c2"/>
</dbReference>
<dbReference type="PANTHER" id="PTHR11472">
    <property type="entry name" value="DNA REPAIR DEAD HELICASE RAD3/XP-D SUBFAMILY MEMBER"/>
    <property type="match status" value="1"/>
</dbReference>
<dbReference type="PANTHER" id="PTHR11472:SF34">
    <property type="entry name" value="REGULATOR OF TELOMERE ELONGATION HELICASE 1"/>
    <property type="match status" value="1"/>
</dbReference>
<sequence length="937" mass="106884">MSKQYVVLDLETTGHSPTRGDRIIQIGAVKIVNDQIVDRFVTFVNPEQLISPFIQELTGINDDDVSDAPLFRDVASELLDFMKDCSFVAHNVQFDWGFLSAQLKLEGYVVPNVPIYDTVELARILLPNEESYKLGMLADGMGFTHERPHQADSDAEATAMIFLHVLEKLRQLPLLTLQQLLPLSKRYKSHIESTIQEIIAEKLKVGNTGESEYDCFRGLALKKQSTDEQEDTENSEEIEQFRESFFTNDESLQTVFEHYEQRPGQKEMIQTVYQSFKNNTHAMIEAGTGTGKSLGYLIPAAIHSLEDQKPVIISTQTIPLQDQLLSRDVPLLKQLLPFQIRVTLLKGRSHYIDLRKFELSLESTQECSYDVILMKSQILIWLTETEHGDIEELNMPSGGRSYWFEIQSDAASDLGRFSPWFSRCFYHRARRRAHEAHVIITNHSLLLTDIVHKQSLLPSYSHVVLDEAHHLEDTASERLGLRTDYLSFAFLLQRLGDTSEDGMLVKMSDLAKKVGVQSDIWLDSAEELGEIKEELDDLFRMIHAYALKAKKKASSDTGRTRYTYKSFNETGELWSAILEIAMRVHSSLSHVCLQLESISRSIDANDDIFSYRERAQWSDGMRLIASLLEEDEQLYELLLEYDPNQVYWIEAEPKGARNATFLYSKPIDVSERLADDLFGRKKSVILTSATLTVNGSFNYQKNRLGLQDFGIETSLIESPFSYVNQAKVLIPSDLPAIKDVTDEEFAVEVAIKIWRVAEASKSKLMVLFTSYEMLRTVYQYVKDFNEHESFQLVGQGITSGSRSKLMKLFKQSDVGILFGTSSFWEGIDLPGDELKHVIIVRLPFSPPDEPLLAAQLEQAKEQGKNPFMDVSLPQAIIRFKQGFGRLIRTQHDKGCVFIFDRRITTTRYGSLFIKSLPNVPVHEGKLEDLLEEHQTFL</sequence>
<dbReference type="InterPro" id="IPR006054">
    <property type="entry name" value="DnaQ"/>
</dbReference>
<evidence type="ECO:0000256" key="6">
    <source>
        <dbReference type="ARBA" id="ARBA00022763"/>
    </source>
</evidence>
<dbReference type="EC" id="3.1.-.-" evidence="17 18"/>
<keyword evidence="13" id="KW-0238">DNA-binding</keyword>
<keyword evidence="5 17" id="KW-0547">Nucleotide-binding</keyword>
<organism evidence="20 21">
    <name type="scientific">Alkalicoccobacillus gibsonii</name>
    <dbReference type="NCBI Taxonomy" id="79881"/>
    <lineage>
        <taxon>Bacteria</taxon>
        <taxon>Bacillati</taxon>
        <taxon>Bacillota</taxon>
        <taxon>Bacilli</taxon>
        <taxon>Bacillales</taxon>
        <taxon>Bacillaceae</taxon>
        <taxon>Alkalicoccobacillus</taxon>
    </lineage>
</organism>
<dbReference type="InterPro" id="IPR014001">
    <property type="entry name" value="Helicase_ATP-bd"/>
</dbReference>
<keyword evidence="12" id="KW-0411">Iron-sulfur</keyword>
<dbReference type="HAMAP" id="MF_02206">
    <property type="entry name" value="DinG_exonucl"/>
    <property type="match status" value="1"/>
</dbReference>
<dbReference type="SMART" id="SM00488">
    <property type="entry name" value="DEXDc2"/>
    <property type="match status" value="1"/>
</dbReference>
<dbReference type="Pfam" id="PF06733">
    <property type="entry name" value="DEAD_2"/>
    <property type="match status" value="1"/>
</dbReference>
<keyword evidence="10 17" id="KW-0067">ATP-binding</keyword>
<comment type="similarity">
    <text evidence="17 18">Belongs to the helicase family. DinG subfamily. Type 2 sub-subfamily.</text>
</comment>
<keyword evidence="6" id="KW-0227">DNA damage</keyword>
<feature type="domain" description="Helicase ATP-binding" evidence="19">
    <location>
        <begin position="251"/>
        <end position="532"/>
    </location>
</feature>
<keyword evidence="3 17" id="KW-0540">Nuclease</keyword>
<dbReference type="EMBL" id="JBCITK010000001">
    <property type="protein sequence ID" value="MEN0643476.1"/>
    <property type="molecule type" value="Genomic_DNA"/>
</dbReference>
<dbReference type="NCBIfam" id="TIGR00573">
    <property type="entry name" value="dnaq"/>
    <property type="match status" value="1"/>
</dbReference>
<dbReference type="SUPFAM" id="SSF52540">
    <property type="entry name" value="P-loop containing nucleoside triphosphate hydrolases"/>
    <property type="match status" value="1"/>
</dbReference>
<dbReference type="CDD" id="cd06127">
    <property type="entry name" value="DEDDh"/>
    <property type="match status" value="1"/>
</dbReference>
<dbReference type="InterPro" id="IPR012337">
    <property type="entry name" value="RNaseH-like_sf"/>
</dbReference>
<proteinExistence type="inferred from homology"/>
<dbReference type="SMART" id="SM00491">
    <property type="entry name" value="HELICc2"/>
    <property type="match status" value="1"/>
</dbReference>